<evidence type="ECO:0000313" key="1">
    <source>
        <dbReference type="EMBL" id="KAI4457690.1"/>
    </source>
</evidence>
<organism evidence="1 2">
    <name type="scientific">Holotrichia oblita</name>
    <name type="common">Chafer beetle</name>
    <dbReference type="NCBI Taxonomy" id="644536"/>
    <lineage>
        <taxon>Eukaryota</taxon>
        <taxon>Metazoa</taxon>
        <taxon>Ecdysozoa</taxon>
        <taxon>Arthropoda</taxon>
        <taxon>Hexapoda</taxon>
        <taxon>Insecta</taxon>
        <taxon>Pterygota</taxon>
        <taxon>Neoptera</taxon>
        <taxon>Endopterygota</taxon>
        <taxon>Coleoptera</taxon>
        <taxon>Polyphaga</taxon>
        <taxon>Scarabaeiformia</taxon>
        <taxon>Scarabaeidae</taxon>
        <taxon>Melolonthinae</taxon>
        <taxon>Holotrichia</taxon>
    </lineage>
</organism>
<comment type="caution">
    <text evidence="1">The sequence shown here is derived from an EMBL/GenBank/DDBJ whole genome shotgun (WGS) entry which is preliminary data.</text>
</comment>
<evidence type="ECO:0000313" key="2">
    <source>
        <dbReference type="Proteomes" id="UP001056778"/>
    </source>
</evidence>
<dbReference type="EMBL" id="CM043021">
    <property type="protein sequence ID" value="KAI4457690.1"/>
    <property type="molecule type" value="Genomic_DNA"/>
</dbReference>
<name>A0ACB9SR55_HOLOL</name>
<proteinExistence type="predicted"/>
<accession>A0ACB9SR55</accession>
<dbReference type="Proteomes" id="UP001056778">
    <property type="component" value="Chromosome 7"/>
</dbReference>
<gene>
    <name evidence="1" type="ORF">MML48_7g00015649</name>
</gene>
<protein>
    <submittedName>
        <fullName evidence="1">Uncharacterized protein</fullName>
    </submittedName>
</protein>
<sequence>MDESGLQLNNDPGKEIAVKGSKDVHVIKAQEIANPNKKIERRHFGNLLTNAWTRAATPSTGASGFCATGVYPLQPSAIPDHAYLSIAEGIENKQTDNSEPAESLPGPSTVSDWTPKKILGEISPIQTVQISNNPKRRKQCKRIQWLFQ</sequence>
<reference evidence="1" key="1">
    <citation type="submission" date="2022-04" db="EMBL/GenBank/DDBJ databases">
        <title>Chromosome-scale genome assembly of Holotrichia oblita Faldermann.</title>
        <authorList>
            <person name="Rongchong L."/>
        </authorList>
    </citation>
    <scope>NUCLEOTIDE SEQUENCE</scope>
    <source>
        <strain evidence="1">81SQS9</strain>
    </source>
</reference>
<keyword evidence="2" id="KW-1185">Reference proteome</keyword>